<name>A0A2T0B860_9CLOT</name>
<keyword evidence="3" id="KW-1185">Reference proteome</keyword>
<feature type="domain" description="Prolow-density lipoprotein receptor-related protein 1-like beta-propeller" evidence="1">
    <location>
        <begin position="103"/>
        <end position="229"/>
    </location>
</feature>
<reference evidence="2 3" key="1">
    <citation type="submission" date="2018-03" db="EMBL/GenBank/DDBJ databases">
        <title>Genome sequence of Clostridium vincentii DSM 10228.</title>
        <authorList>
            <person name="Poehlein A."/>
            <person name="Daniel R."/>
        </authorList>
    </citation>
    <scope>NUCLEOTIDE SEQUENCE [LARGE SCALE GENOMIC DNA]</scope>
    <source>
        <strain evidence="2 3">DSM 10228</strain>
    </source>
</reference>
<dbReference type="Proteomes" id="UP000239471">
    <property type="component" value="Unassembled WGS sequence"/>
</dbReference>
<evidence type="ECO:0000313" key="3">
    <source>
        <dbReference type="Proteomes" id="UP000239471"/>
    </source>
</evidence>
<dbReference type="Pfam" id="PF16472">
    <property type="entry name" value="DUF5050"/>
    <property type="match status" value="1"/>
</dbReference>
<gene>
    <name evidence="2" type="ORF">CLVI_31340</name>
</gene>
<accession>A0A2T0B860</accession>
<dbReference type="AlphaFoldDB" id="A0A2T0B860"/>
<dbReference type="PROSITE" id="PS51257">
    <property type="entry name" value="PROKAR_LIPOPROTEIN"/>
    <property type="match status" value="1"/>
</dbReference>
<evidence type="ECO:0000313" key="2">
    <source>
        <dbReference type="EMBL" id="PRR80052.1"/>
    </source>
</evidence>
<dbReference type="SUPFAM" id="SSF69304">
    <property type="entry name" value="Tricorn protease N-terminal domain"/>
    <property type="match status" value="1"/>
</dbReference>
<proteinExistence type="predicted"/>
<dbReference type="RefSeq" id="WP_170065699.1">
    <property type="nucleotide sequence ID" value="NZ_PVXQ01000049.1"/>
</dbReference>
<dbReference type="InterPro" id="IPR032485">
    <property type="entry name" value="LRP1-like_beta_prop"/>
</dbReference>
<dbReference type="EMBL" id="PVXQ01000049">
    <property type="protein sequence ID" value="PRR80052.1"/>
    <property type="molecule type" value="Genomic_DNA"/>
</dbReference>
<organism evidence="2 3">
    <name type="scientific">Clostridium vincentii</name>
    <dbReference type="NCBI Taxonomy" id="52704"/>
    <lineage>
        <taxon>Bacteria</taxon>
        <taxon>Bacillati</taxon>
        <taxon>Bacillota</taxon>
        <taxon>Clostridia</taxon>
        <taxon>Eubacteriales</taxon>
        <taxon>Clostridiaceae</taxon>
        <taxon>Clostridium</taxon>
    </lineage>
</organism>
<evidence type="ECO:0000259" key="1">
    <source>
        <dbReference type="Pfam" id="PF16472"/>
    </source>
</evidence>
<protein>
    <recommendedName>
        <fullName evidence="1">Prolow-density lipoprotein receptor-related protein 1-like beta-propeller domain-containing protein</fullName>
    </recommendedName>
</protein>
<sequence>MRKSILFSLLLINTLIIAGCSNKIEPKIIASEPKTYTFDAINDPEKIFIPFVLGDVTTYSSPFVLNGTSLVFPNRDDNNNISIINEPYPETLIKTKDVVDYFNNSTDTLALINNVIYFANGSDGNHLSSTNLEDKILNNINNHNVHDIIPSGDNLFYLSILPDHKKQNKLYSYNTVTNDNQIIITDTVGKYLINGDFIIYQNISDNSKLYSIKTDGSQKEKLTDYSVDSFAPFENQLLILNSSDNNNLYVLDPLTDESKRLALMNGENLKVYNNKLYFININNSNSLYSLTVNLETSEVTFSLTLAEGINNYYPTDAGIFLEKRINVNNTYLIPLTT</sequence>
<comment type="caution">
    <text evidence="2">The sequence shown here is derived from an EMBL/GenBank/DDBJ whole genome shotgun (WGS) entry which is preliminary data.</text>
</comment>